<evidence type="ECO:0000313" key="2">
    <source>
        <dbReference type="Proteomes" id="UP000762110"/>
    </source>
</evidence>
<dbReference type="EMBL" id="JABMKV010000002">
    <property type="protein sequence ID" value="NQX31553.1"/>
    <property type="molecule type" value="Genomic_DNA"/>
</dbReference>
<accession>A0ABX2DDN4</accession>
<organism evidence="1 2">
    <name type="scientific">Pedobacter boryungensis</name>
    <dbReference type="NCBI Taxonomy" id="869962"/>
    <lineage>
        <taxon>Bacteria</taxon>
        <taxon>Pseudomonadati</taxon>
        <taxon>Bacteroidota</taxon>
        <taxon>Sphingobacteriia</taxon>
        <taxon>Sphingobacteriales</taxon>
        <taxon>Sphingobacteriaceae</taxon>
        <taxon>Pedobacter</taxon>
    </lineage>
</organism>
<sequence>MVFQKEAYALSAGIHLPNSTRKKMLKIKILVALIILTANNGNCQNKAYDDKTEIHKSVAKILRKEGTKFSVLGTTKKNIFSNFAFSEGGGGLDTSPNRPWNKKEWIGFVKSIDTSAITNYSLNIHKTSQKHAENELIFAPIIFSKENDKALCIWELHSVSSGSGQVAAWYYEKEKEKWILKGSQIVSISD</sequence>
<gene>
    <name evidence="1" type="ORF">HQN85_07445</name>
</gene>
<comment type="caution">
    <text evidence="1">The sequence shown here is derived from an EMBL/GenBank/DDBJ whole genome shotgun (WGS) entry which is preliminary data.</text>
</comment>
<name>A0ABX2DDN4_9SPHI</name>
<dbReference type="Proteomes" id="UP000762110">
    <property type="component" value="Unassembled WGS sequence"/>
</dbReference>
<evidence type="ECO:0000313" key="1">
    <source>
        <dbReference type="EMBL" id="NQX31553.1"/>
    </source>
</evidence>
<protein>
    <recommendedName>
        <fullName evidence="3">DUF4440 domain-containing protein</fullName>
    </recommendedName>
</protein>
<proteinExistence type="predicted"/>
<reference evidence="1 2" key="1">
    <citation type="submission" date="2020-05" db="EMBL/GenBank/DDBJ databases">
        <title>Description of Pedobacter foliorum sp. nov.</title>
        <authorList>
            <person name="Qi S."/>
            <person name="Carlier A."/>
            <person name="Cnockaert M."/>
            <person name="Vandamme P."/>
        </authorList>
    </citation>
    <scope>NUCLEOTIDE SEQUENCE [LARGE SCALE GENOMIC DNA]</scope>
    <source>
        <strain evidence="1 2">LMG 31300</strain>
    </source>
</reference>
<evidence type="ECO:0008006" key="3">
    <source>
        <dbReference type="Google" id="ProtNLM"/>
    </source>
</evidence>
<keyword evidence="2" id="KW-1185">Reference proteome</keyword>